<dbReference type="PROSITE" id="PS50104">
    <property type="entry name" value="TIR"/>
    <property type="match status" value="1"/>
</dbReference>
<dbReference type="InterPro" id="IPR032675">
    <property type="entry name" value="LRR_dom_sf"/>
</dbReference>
<accession>A0A3N7G2X1</accession>
<name>A0A3N7G2X1_POPTR</name>
<evidence type="ECO:0000256" key="3">
    <source>
        <dbReference type="ARBA" id="ARBA00023027"/>
    </source>
</evidence>
<dbReference type="SMR" id="A0A3N7G2X1"/>
<proteinExistence type="predicted"/>
<dbReference type="Pfam" id="PF00931">
    <property type="entry name" value="NB-ARC"/>
    <property type="match status" value="1"/>
</dbReference>
<sequence length="1140" mass="128437">MASVSFESHSSSSSSSRHGSTYDVFLSFRGADTRNNFTDHLYAALDQAGIYTFRDGNELPPGQEISSQLSRAIRESRISVVVFSKGYASSRWCLDELVKILECRHAMGQLLVPIFYDIDPSYVRKQKWNVGEALKRKEEDFEIEMERLKRWREALDEAGNISGWILKDMANGYESKFIQKIVEDLLHKLGPKCLDVAKYPVGIESRVDYIIDLLSIHSNDVRVVGVYGMPGIGKTTIAKAVFNQLCHGFEGSSFISNVKEKTVEQLQEQLLCDILKPNTWKIDNVSKGVNLMKDRFRNKRVLVVLDDFDQLKQLEALVRERNCFGPGSRIVITTRDEHLLTQIEVDGKYHVKELHQHESLQLFSLHAFKDTHPEEDYVELSNAIVDYAGGVPLALEVLGSYLFRRNISVWKSAIKKLRKIPNRQIQKTLRISFDTLDDDKVKAMFLDIACFFIGWDKEYVVEILDGRGFFPDIGIDILIQRSLLSINDENELNMHDLIRDMGREIAREVSYDHPGKRNRIWLLEDALDVLNNQTGTDAVEGLALDVRASTVASLSTKSFTNMRRLKLLQINGAHLAGSYKLLPNELIWLCWLECPMKSLPSDLQLNNLVVLDLQHSNIEELWKGTKILNKLKILNLSYSKLLVKTPNFQGLPSLEILKLTACTSLAKVHPSIGHLKRLVSLNLEGCCRLKTLPESICNLKSIETLNISLCSQLEKLPEFLGDMESLTELLANGTAIKQLPASTGYLKKLTRLSLVGDSYKHDLQSKSWFSRFSSWLSWRSCSTSIAMLPTPLTGLTSLKELDISYCGLHEASSSIDIGSLSCLEKLNLSGSKFSNLPSSIGHLLNLKDLWVRRCPNLFLSTSELPLSLTRLYACICSTMERVPVLGEKRLLVTSVGCLNLIEFRHMELLDTSSSILNFDDCNDLSNNYKETLVQELFKGEMCEISFSASEIPEWFSLRGEGSSLSFHLPSVLGSYGNQLQGLLIGVVYATSLEGSFAPCRTLLRNKSNGKVMFERSSSIKFDPSSTRNSWILSLPLIGGYRCAVKGVEELELNVEISSSGVEQCGVHLITKNNAVSNIGKLDRDIYSLARTDTMIVPSYHHQAVASSSPNEWLESCLTRELQRWKIYSAIKVSFGMDFIY</sequence>
<dbReference type="InterPro" id="IPR011713">
    <property type="entry name" value="Leu-rich_rpt_3"/>
</dbReference>
<dbReference type="InterPro" id="IPR058192">
    <property type="entry name" value="WHD_ROQ1-like"/>
</dbReference>
<dbReference type="InterPro" id="IPR044974">
    <property type="entry name" value="Disease_R_plants"/>
</dbReference>
<evidence type="ECO:0000313" key="6">
    <source>
        <dbReference type="EMBL" id="RQO93081.1"/>
    </source>
</evidence>
<reference evidence="6" key="2">
    <citation type="submission" date="2017-07" db="EMBL/GenBank/DDBJ databases">
        <title>WGS assembly of Populus trichocarpa.</title>
        <authorList>
            <person name="Tuskan G."/>
            <person name="Difazio S."/>
            <person name="Jansson S."/>
            <person name="Bohlmann J."/>
            <person name="Grigoriev I."/>
            <person name="Hellsten U."/>
            <person name="Putnam N."/>
            <person name="Ralph S."/>
            <person name="Rombauts S."/>
            <person name="Salamov A."/>
            <person name="Schein J."/>
            <person name="Sterck L."/>
            <person name="Aerts A."/>
            <person name="Bhalerao R."/>
            <person name="Bhalerao R."/>
            <person name="Blaudez D."/>
            <person name="Boerjan W."/>
            <person name="Brun A."/>
            <person name="Brunner A."/>
            <person name="Busov V."/>
            <person name="Campbell M."/>
            <person name="Carlson J."/>
            <person name="Chalot M."/>
            <person name="Chapman J."/>
            <person name="Chen G."/>
            <person name="Cooper D."/>
            <person name="Coutinho P."/>
            <person name="Couturier J."/>
            <person name="Covert S."/>
            <person name="Cronk Q."/>
            <person name="Cunningham R."/>
            <person name="Davis J."/>
            <person name="Degroeve S."/>
            <person name="Dejardin A."/>
            <person name="Depamphilis C."/>
            <person name="Detter J."/>
            <person name="Dirks B."/>
            <person name="Dubchak I."/>
            <person name="Duplessis S."/>
            <person name="Ehlting J."/>
            <person name="Ellis B."/>
            <person name="Gendler K."/>
            <person name="Goodstein D."/>
            <person name="Gribskov M."/>
            <person name="Grimwood J."/>
            <person name="Groover A."/>
            <person name="Gunter L."/>
            <person name="Hamberger B."/>
            <person name="Heinze B."/>
            <person name="Helariutta Y."/>
            <person name="Henrissat B."/>
            <person name="Holligan D."/>
            <person name="Holt R."/>
            <person name="Huang W."/>
            <person name="Islam-Faridi N."/>
            <person name="Jones S."/>
            <person name="Jones-Rhoades M."/>
            <person name="Jorgensen R."/>
            <person name="Joshi C."/>
            <person name="Kangasjarvi J."/>
            <person name="Karlsson J."/>
            <person name="Kelleher C."/>
            <person name="Kirkpatrick R."/>
            <person name="Kirst M."/>
            <person name="Kohler A."/>
            <person name="Kalluri U."/>
            <person name="Larimer F."/>
            <person name="Leebens-Mack J."/>
            <person name="Leple J."/>
            <person name="Locascio P."/>
            <person name="Lou Y."/>
            <person name="Lucas S."/>
            <person name="Martin F."/>
            <person name="Montanini B."/>
            <person name="Napoli C."/>
            <person name="Nelson D."/>
            <person name="Nelson C."/>
            <person name="Nieminen K."/>
            <person name="Nilsson O."/>
            <person name="Pereda V."/>
            <person name="Peter G."/>
            <person name="Philippe R."/>
            <person name="Pilate G."/>
            <person name="Poliakov A."/>
            <person name="Razumovskaya J."/>
            <person name="Richardson P."/>
            <person name="Rinaldi C."/>
            <person name="Ritland K."/>
            <person name="Rouze P."/>
            <person name="Ryaboy D."/>
            <person name="Schmutz J."/>
            <person name="Schrader J."/>
            <person name="Segerman B."/>
            <person name="Shin H."/>
            <person name="Siddiqui A."/>
            <person name="Sterky F."/>
            <person name="Terry A."/>
            <person name="Tsai C."/>
            <person name="Uberbacher E."/>
            <person name="Unneberg P."/>
            <person name="Vahala J."/>
            <person name="Wall K."/>
            <person name="Wessler S."/>
            <person name="Yang G."/>
            <person name="Yin T."/>
            <person name="Douglas C."/>
            <person name="Marra M."/>
            <person name="Sandberg G."/>
            <person name="Van De Peer Y."/>
            <person name="Rokhsar D."/>
        </authorList>
    </citation>
    <scope>NUCLEOTIDE SEQUENCE</scope>
    <source>
        <strain evidence="6">Nisqually-1</strain>
    </source>
</reference>
<dbReference type="OrthoDB" id="1936883at2759"/>
<dbReference type="GO" id="GO:0006952">
    <property type="term" value="P:defense response"/>
    <property type="evidence" value="ECO:0007669"/>
    <property type="project" value="InterPro"/>
</dbReference>
<keyword evidence="3" id="KW-0520">NAD</keyword>
<dbReference type="SUPFAM" id="SSF52058">
    <property type="entry name" value="L domain-like"/>
    <property type="match status" value="1"/>
</dbReference>
<dbReference type="SUPFAM" id="SSF52200">
    <property type="entry name" value="Toll/Interleukin receptor TIR domain"/>
    <property type="match status" value="1"/>
</dbReference>
<dbReference type="InterPro" id="IPR002182">
    <property type="entry name" value="NB-ARC"/>
</dbReference>
<dbReference type="SMART" id="SM00369">
    <property type="entry name" value="LRR_TYP"/>
    <property type="match status" value="5"/>
</dbReference>
<dbReference type="Pfam" id="PF01582">
    <property type="entry name" value="TIR"/>
    <property type="match status" value="1"/>
</dbReference>
<keyword evidence="1" id="KW-0433">Leucine-rich repeat</keyword>
<feature type="domain" description="TIR" evidence="5">
    <location>
        <begin position="20"/>
        <end position="189"/>
    </location>
</feature>
<dbReference type="FunFam" id="3.40.50.10140:FF:000007">
    <property type="entry name" value="Disease resistance protein (TIR-NBS-LRR class)"/>
    <property type="match status" value="1"/>
</dbReference>
<feature type="compositionally biased region" description="Low complexity" evidence="4">
    <location>
        <begin position="1"/>
        <end position="19"/>
    </location>
</feature>
<dbReference type="Gene3D" id="3.80.10.10">
    <property type="entry name" value="Ribonuclease Inhibitor"/>
    <property type="match status" value="2"/>
</dbReference>
<gene>
    <name evidence="6" type="ORF">POPTR_T004950</name>
</gene>
<organism evidence="6">
    <name type="scientific">Populus trichocarpa</name>
    <name type="common">Western balsam poplar</name>
    <name type="synonym">Populus balsamifera subsp. trichocarpa</name>
    <dbReference type="NCBI Taxonomy" id="3694"/>
    <lineage>
        <taxon>Eukaryota</taxon>
        <taxon>Viridiplantae</taxon>
        <taxon>Streptophyta</taxon>
        <taxon>Embryophyta</taxon>
        <taxon>Tracheophyta</taxon>
        <taxon>Spermatophyta</taxon>
        <taxon>Magnoliopsida</taxon>
        <taxon>eudicotyledons</taxon>
        <taxon>Gunneridae</taxon>
        <taxon>Pentapetalae</taxon>
        <taxon>rosids</taxon>
        <taxon>fabids</taxon>
        <taxon>Malpighiales</taxon>
        <taxon>Salicaceae</taxon>
        <taxon>Saliceae</taxon>
        <taxon>Populus</taxon>
    </lineage>
</organism>
<evidence type="ECO:0000256" key="2">
    <source>
        <dbReference type="ARBA" id="ARBA00022737"/>
    </source>
</evidence>
<dbReference type="InterPro" id="IPR035897">
    <property type="entry name" value="Toll_tir_struct_dom_sf"/>
</dbReference>
<dbReference type="Pfam" id="PF23282">
    <property type="entry name" value="WHD_ROQ1"/>
    <property type="match status" value="1"/>
</dbReference>
<dbReference type="InterPro" id="IPR003591">
    <property type="entry name" value="Leu-rich_rpt_typical-subtyp"/>
</dbReference>
<reference evidence="6" key="1">
    <citation type="journal article" date="2006" name="Science">
        <title>The genome of black cottonwood, Populus trichocarpa (Torr. &amp; Gray).</title>
        <authorList>
            <person name="Tuskan G.A."/>
            <person name="Difazio S."/>
            <person name="Jansson S."/>
            <person name="Bohlmann J."/>
            <person name="Grigoriev I."/>
            <person name="Hellsten U."/>
            <person name="Putnam N."/>
            <person name="Ralph S."/>
            <person name="Rombauts S."/>
            <person name="Salamov A."/>
            <person name="Schein J."/>
            <person name="Sterck L."/>
            <person name="Aerts A."/>
            <person name="Bhalerao R.R."/>
            <person name="Bhalerao R.P."/>
            <person name="Blaudez D."/>
            <person name="Boerjan W."/>
            <person name="Brun A."/>
            <person name="Brunner A."/>
            <person name="Busov V."/>
            <person name="Campbell M."/>
            <person name="Carlson J."/>
            <person name="Chalot M."/>
            <person name="Chapman J."/>
            <person name="Chen G.L."/>
            <person name="Cooper D."/>
            <person name="Coutinho P.M."/>
            <person name="Couturier J."/>
            <person name="Covert S."/>
            <person name="Cronk Q."/>
            <person name="Cunningham R."/>
            <person name="Davis J."/>
            <person name="Degroeve S."/>
            <person name="Dejardin A."/>
            <person name="Depamphilis C."/>
            <person name="Detter J."/>
            <person name="Dirks B."/>
            <person name="Dubchak I."/>
            <person name="Duplessis S."/>
            <person name="Ehlting J."/>
            <person name="Ellis B."/>
            <person name="Gendler K."/>
            <person name="Goodstein D."/>
            <person name="Gribskov M."/>
            <person name="Grimwood J."/>
            <person name="Groover A."/>
            <person name="Gunter L."/>
            <person name="Hamberger B."/>
            <person name="Heinze B."/>
            <person name="Helariutta Y."/>
            <person name="Henrissat B."/>
            <person name="Holligan D."/>
            <person name="Holt R."/>
            <person name="Huang W."/>
            <person name="Islam-Faridi N."/>
            <person name="Jones S."/>
            <person name="Jones-Rhoades M."/>
            <person name="Jorgensen R."/>
            <person name="Joshi C."/>
            <person name="Kangasjarvi J."/>
            <person name="Karlsson J."/>
            <person name="Kelleher C."/>
            <person name="Kirkpatrick R."/>
            <person name="Kirst M."/>
            <person name="Kohler A."/>
            <person name="Kalluri U."/>
            <person name="Larimer F."/>
            <person name="Leebens-Mack J."/>
            <person name="Leple J.C."/>
            <person name="Locascio P."/>
            <person name="Lou Y."/>
            <person name="Lucas S."/>
            <person name="Martin F."/>
            <person name="Montanini B."/>
            <person name="Napoli C."/>
            <person name="Nelson D.R."/>
            <person name="Nelson C."/>
            <person name="Nieminen K."/>
            <person name="Nilsson O."/>
            <person name="Pereda V."/>
            <person name="Peter G."/>
            <person name="Philippe R."/>
            <person name="Pilate G."/>
            <person name="Poliakov A."/>
            <person name="Razumovskaya J."/>
            <person name="Richardson P."/>
            <person name="Rinaldi C."/>
            <person name="Ritland K."/>
            <person name="Rouze P."/>
            <person name="Ryaboy D."/>
            <person name="Schmutz J."/>
            <person name="Schrader J."/>
            <person name="Segerman B."/>
            <person name="Shin H."/>
            <person name="Siddiqui A."/>
            <person name="Sterky F."/>
            <person name="Terry A."/>
            <person name="Tsai C.J."/>
            <person name="Uberbacher E."/>
            <person name="Unneberg P."/>
            <person name="Vahala J."/>
            <person name="Wall K."/>
            <person name="Wessler S."/>
            <person name="Yang G."/>
            <person name="Yin T."/>
            <person name="Douglas C."/>
            <person name="Marra M."/>
            <person name="Sandberg G."/>
            <person name="Van de Peer Y."/>
            <person name="Rokhsar D."/>
        </authorList>
    </citation>
    <scope>NUCLEOTIDE SEQUENCE [LARGE SCALE GENOMIC DNA]</scope>
    <source>
        <strain evidence="6">Nisqually-1</strain>
    </source>
</reference>
<dbReference type="InParanoid" id="A0A3N7G2X1"/>
<dbReference type="PANTHER" id="PTHR11017">
    <property type="entry name" value="LEUCINE-RICH REPEAT-CONTAINING PROTEIN"/>
    <property type="match status" value="1"/>
</dbReference>
<dbReference type="PRINTS" id="PR00364">
    <property type="entry name" value="DISEASERSIST"/>
</dbReference>
<evidence type="ECO:0000256" key="4">
    <source>
        <dbReference type="SAM" id="MobiDB-lite"/>
    </source>
</evidence>
<dbReference type="GO" id="GO:0043531">
    <property type="term" value="F:ADP binding"/>
    <property type="evidence" value="ECO:0007669"/>
    <property type="project" value="InterPro"/>
</dbReference>
<feature type="region of interest" description="Disordered" evidence="4">
    <location>
        <begin position="1"/>
        <end position="20"/>
    </location>
</feature>
<dbReference type="InterPro" id="IPR000157">
    <property type="entry name" value="TIR_dom"/>
</dbReference>
<dbReference type="Gramene" id="Potri.019G004599.1.v4.1">
    <property type="protein sequence ID" value="Potri.019G004599.1.v4.1"/>
    <property type="gene ID" value="Potri.019G004599.v4.1"/>
</dbReference>
<dbReference type="Gene3D" id="3.40.50.300">
    <property type="entry name" value="P-loop containing nucleotide triphosphate hydrolases"/>
    <property type="match status" value="1"/>
</dbReference>
<dbReference type="OMA" id="YANDCIM"/>
<evidence type="ECO:0000256" key="1">
    <source>
        <dbReference type="ARBA" id="ARBA00022614"/>
    </source>
</evidence>
<dbReference type="Gene3D" id="3.40.50.10140">
    <property type="entry name" value="Toll/interleukin-1 receptor homology (TIR) domain"/>
    <property type="match status" value="1"/>
</dbReference>
<protein>
    <recommendedName>
        <fullName evidence="5">TIR domain-containing protein</fullName>
    </recommendedName>
</protein>
<dbReference type="AlphaFoldDB" id="A0A3N7G2X1"/>
<dbReference type="SMART" id="SM00255">
    <property type="entry name" value="TIR"/>
    <property type="match status" value="1"/>
</dbReference>
<dbReference type="Gene3D" id="1.10.8.430">
    <property type="entry name" value="Helical domain of apoptotic protease-activating factors"/>
    <property type="match status" value="1"/>
</dbReference>
<dbReference type="InterPro" id="IPR027417">
    <property type="entry name" value="P-loop_NTPase"/>
</dbReference>
<keyword evidence="2" id="KW-0677">Repeat</keyword>
<dbReference type="SUPFAM" id="SSF52540">
    <property type="entry name" value="P-loop containing nucleoside triphosphate hydrolases"/>
    <property type="match status" value="1"/>
</dbReference>
<dbReference type="GO" id="GO:0007165">
    <property type="term" value="P:signal transduction"/>
    <property type="evidence" value="ECO:0007669"/>
    <property type="project" value="InterPro"/>
</dbReference>
<evidence type="ECO:0000259" key="5">
    <source>
        <dbReference type="PROSITE" id="PS50104"/>
    </source>
</evidence>
<dbReference type="PANTHER" id="PTHR11017:SF271">
    <property type="entry name" value="DISEASE RESISTANCE PROTEIN (TIR-NBS-LRR CLASS) FAMILY"/>
    <property type="match status" value="1"/>
</dbReference>
<dbReference type="InterPro" id="IPR042197">
    <property type="entry name" value="Apaf_helical"/>
</dbReference>
<dbReference type="EMBL" id="KZ623338">
    <property type="protein sequence ID" value="RQO93081.1"/>
    <property type="molecule type" value="Genomic_DNA"/>
</dbReference>
<dbReference type="Pfam" id="PF07725">
    <property type="entry name" value="LRR_3"/>
    <property type="match status" value="1"/>
</dbReference>